<sequence>MVNQHYEFRDRLPLDKANINMHDFNVVENGTRALQMNIHRYKASAEESAAVGFDGQCKAITSGFKEYDTATWEVLFEWDGADRIPINESYLQPSCKKRWDFIHANSIDKFPDGDYLLSGRHTDTLYKISGDDGHIVWRLGGKTSDFKIDGHFSGQHHSRVLSQNSTHIVLSFLDNAIRPGTPHTTNSQSRGIIMSLRTDTYPMTAAVLQTYNHPRGDYSPGRGSFQVLDSGNVFASWWTKSLISEHSPNDTVLMEAEWIPELKSYRSFKFPWVGLPSQPPDVHAEAVAMSPSKLATVVYCLAMVSETLLAYDGFAEYLVLEAVDRDDRVLGRSAVVKTMPPASPNHPVVLGAKIAKQEGWEHAAVKPTSAFDSPVLIYLMGVLSCASVGGLMCWAMWRFRSRAAGMEWRAPARSRGGKMYDAIDESVDTTLADGSDDESYDDKDDSRMLDGRAH</sequence>
<keyword evidence="2" id="KW-0812">Transmembrane</keyword>
<evidence type="ECO:0000256" key="1">
    <source>
        <dbReference type="SAM" id="MobiDB-lite"/>
    </source>
</evidence>
<feature type="compositionally biased region" description="Acidic residues" evidence="1">
    <location>
        <begin position="434"/>
        <end position="443"/>
    </location>
</feature>
<organism evidence="3 4">
    <name type="scientific">Extremus antarcticus</name>
    <dbReference type="NCBI Taxonomy" id="702011"/>
    <lineage>
        <taxon>Eukaryota</taxon>
        <taxon>Fungi</taxon>
        <taxon>Dikarya</taxon>
        <taxon>Ascomycota</taxon>
        <taxon>Pezizomycotina</taxon>
        <taxon>Dothideomycetes</taxon>
        <taxon>Dothideomycetidae</taxon>
        <taxon>Mycosphaerellales</taxon>
        <taxon>Extremaceae</taxon>
        <taxon>Extremus</taxon>
    </lineage>
</organism>
<evidence type="ECO:0000313" key="3">
    <source>
        <dbReference type="EMBL" id="KAK3048909.1"/>
    </source>
</evidence>
<protein>
    <recommendedName>
        <fullName evidence="5">ASST-domain-containing protein</fullName>
    </recommendedName>
</protein>
<dbReference type="InterPro" id="IPR039535">
    <property type="entry name" value="ASST-like"/>
</dbReference>
<gene>
    <name evidence="3" type="ORF">LTR09_009804</name>
</gene>
<reference evidence="3" key="1">
    <citation type="submission" date="2023-04" db="EMBL/GenBank/DDBJ databases">
        <title>Black Yeasts Isolated from many extreme environments.</title>
        <authorList>
            <person name="Coleine C."/>
            <person name="Stajich J.E."/>
            <person name="Selbmann L."/>
        </authorList>
    </citation>
    <scope>NUCLEOTIDE SEQUENCE</scope>
    <source>
        <strain evidence="3">CCFEE 5312</strain>
    </source>
</reference>
<dbReference type="PANTHER" id="PTHR35340">
    <property type="entry name" value="PQQ ENZYME REPEAT PROTEIN-RELATED"/>
    <property type="match status" value="1"/>
</dbReference>
<dbReference type="InterPro" id="IPR053143">
    <property type="entry name" value="Arylsulfate_ST"/>
</dbReference>
<feature type="region of interest" description="Disordered" evidence="1">
    <location>
        <begin position="429"/>
        <end position="454"/>
    </location>
</feature>
<evidence type="ECO:0000313" key="4">
    <source>
        <dbReference type="Proteomes" id="UP001271007"/>
    </source>
</evidence>
<evidence type="ECO:0000256" key="2">
    <source>
        <dbReference type="SAM" id="Phobius"/>
    </source>
</evidence>
<keyword evidence="2" id="KW-0472">Membrane</keyword>
<accession>A0AAJ0G5Z8</accession>
<feature type="compositionally biased region" description="Basic and acidic residues" evidence="1">
    <location>
        <begin position="444"/>
        <end position="454"/>
    </location>
</feature>
<dbReference type="Pfam" id="PF14269">
    <property type="entry name" value="Arylsulfotran_2"/>
    <property type="match status" value="1"/>
</dbReference>
<evidence type="ECO:0008006" key="5">
    <source>
        <dbReference type="Google" id="ProtNLM"/>
    </source>
</evidence>
<dbReference type="PANTHER" id="PTHR35340:SF8">
    <property type="entry name" value="ASST-DOMAIN-CONTAINING PROTEIN"/>
    <property type="match status" value="1"/>
</dbReference>
<dbReference type="EMBL" id="JAWDJX010000044">
    <property type="protein sequence ID" value="KAK3048909.1"/>
    <property type="molecule type" value="Genomic_DNA"/>
</dbReference>
<feature type="transmembrane region" description="Helical" evidence="2">
    <location>
        <begin position="375"/>
        <end position="397"/>
    </location>
</feature>
<dbReference type="Proteomes" id="UP001271007">
    <property type="component" value="Unassembled WGS sequence"/>
</dbReference>
<comment type="caution">
    <text evidence="3">The sequence shown here is derived from an EMBL/GenBank/DDBJ whole genome shotgun (WGS) entry which is preliminary data.</text>
</comment>
<name>A0AAJ0G5Z8_9PEZI</name>
<keyword evidence="2" id="KW-1133">Transmembrane helix</keyword>
<keyword evidence="4" id="KW-1185">Reference proteome</keyword>
<dbReference type="AlphaFoldDB" id="A0AAJ0G5Z8"/>
<proteinExistence type="predicted"/>